<protein>
    <submittedName>
        <fullName evidence="2">Uncharacterized protein</fullName>
    </submittedName>
</protein>
<accession>A0ABR8GSI0</accession>
<dbReference type="EMBL" id="JACJTA010000040">
    <property type="protein sequence ID" value="MBD2606405.1"/>
    <property type="molecule type" value="Genomic_DNA"/>
</dbReference>
<dbReference type="RefSeq" id="WP_144238166.1">
    <property type="nucleotide sequence ID" value="NZ_JACJTA010000040.1"/>
</dbReference>
<evidence type="ECO:0000313" key="3">
    <source>
        <dbReference type="Proteomes" id="UP000660380"/>
    </source>
</evidence>
<proteinExistence type="predicted"/>
<evidence type="ECO:0000256" key="1">
    <source>
        <dbReference type="SAM" id="SignalP"/>
    </source>
</evidence>
<comment type="caution">
    <text evidence="2">The sequence shown here is derived from an EMBL/GenBank/DDBJ whole genome shotgun (WGS) entry which is preliminary data.</text>
</comment>
<feature type="signal peptide" evidence="1">
    <location>
        <begin position="1"/>
        <end position="28"/>
    </location>
</feature>
<keyword evidence="3" id="KW-1185">Reference proteome</keyword>
<dbReference type="Proteomes" id="UP000660380">
    <property type="component" value="Unassembled WGS sequence"/>
</dbReference>
<evidence type="ECO:0000313" key="2">
    <source>
        <dbReference type="EMBL" id="MBD2606405.1"/>
    </source>
</evidence>
<reference evidence="2 3" key="1">
    <citation type="journal article" date="2020" name="ISME J.">
        <title>Comparative genomics reveals insights into cyanobacterial evolution and habitat adaptation.</title>
        <authorList>
            <person name="Chen M.Y."/>
            <person name="Teng W.K."/>
            <person name="Zhao L."/>
            <person name="Hu C.X."/>
            <person name="Zhou Y.K."/>
            <person name="Han B.P."/>
            <person name="Song L.R."/>
            <person name="Shu W.S."/>
        </authorList>
    </citation>
    <scope>NUCLEOTIDE SEQUENCE [LARGE SCALE GENOMIC DNA]</scope>
    <source>
        <strain evidence="2 3">FACHB-248</strain>
    </source>
</reference>
<feature type="chain" id="PRO_5045479254" evidence="1">
    <location>
        <begin position="29"/>
        <end position="157"/>
    </location>
</feature>
<organism evidence="2 3">
    <name type="scientific">Scytonema hofmannii FACHB-248</name>
    <dbReference type="NCBI Taxonomy" id="1842502"/>
    <lineage>
        <taxon>Bacteria</taxon>
        <taxon>Bacillati</taxon>
        <taxon>Cyanobacteriota</taxon>
        <taxon>Cyanophyceae</taxon>
        <taxon>Nostocales</taxon>
        <taxon>Scytonemataceae</taxon>
        <taxon>Scytonema</taxon>
    </lineage>
</organism>
<sequence>MNRLLKLVCCCFLIVGFSFIQVAPNASADSKTILELKDSNGAATILLDGNKGNISAGGGGHEGDLLLLDTNAKVSVHLDGGGSNLVLGGNDHYGDVSLLSKEATNRIVLEAYDSTVRLFNAAGEETIKIDGNSGDVLVYGTSFKNLLQRIEALENIK</sequence>
<gene>
    <name evidence="2" type="ORF">H6G81_18180</name>
</gene>
<name>A0ABR8GSI0_9CYAN</name>
<keyword evidence="1" id="KW-0732">Signal</keyword>